<reference evidence="2" key="1">
    <citation type="submission" date="2016-12" db="EMBL/GenBank/DDBJ databases">
        <title>Analysis of the Molecular Diversity Among Cronobacter Species Isolated from Filth Flies Using a Pan Genomic DNA Microarray.</title>
        <authorList>
            <person name="Pava-Ripoll M."/>
            <person name="Tall B."/>
            <person name="Farber J."/>
            <person name="Fanning S."/>
            <person name="Lehner A."/>
            <person name="Stephan R."/>
            <person name="Pagotto F."/>
            <person name="Iverson C."/>
            <person name="Ziobro G."/>
            <person name="Miller A."/>
            <person name="Pearson R."/>
            <person name="Yan Q."/>
            <person name="Kim M."/>
            <person name="Jeong S."/>
            <person name="Park J."/>
            <person name="Jun S."/>
            <person name="Choi H."/>
            <person name="Chung T."/>
            <person name="Yoo Y."/>
            <person name="Park E."/>
            <person name="Hwang S."/>
            <person name="Lee B."/>
            <person name="Sathyamoorthy V."/>
            <person name="Carter L."/>
            <person name="Mammel M."/>
            <person name="Jackson S."/>
            <person name="Kothary M."/>
            <person name="Patel I."/>
            <person name="Grim C."/>
            <person name="Gopinath G."/>
            <person name="Gangiredla J."/>
            <person name="Chase H."/>
        </authorList>
    </citation>
    <scope>NUCLEOTIDE SEQUENCE [LARGE SCALE GENOMIC DNA]</scope>
    <source>
        <strain evidence="2">MOD1-Sh41s</strain>
    </source>
</reference>
<evidence type="ECO:0000313" key="2">
    <source>
        <dbReference type="EMBL" id="PUX20336.1"/>
    </source>
</evidence>
<sequence>MTYKDLNKDEYAKVSQLIAETTGGSWDYTIEDYAKTHNISYQEAKDKFAKAIPINQAADIIGILYGFKNPKGGKASSVAPALASSIKRVLSVYDKSKQLIASGTKGNNDVLALAGTGDSGYFSFGECSISPVNLSKGTNGGNKQSGINETGKIEKNSSSGKIGGEHVIKLLTSLEGWGRILYQFSANGN</sequence>
<comment type="caution">
    <text evidence="2">The sequence shown here is derived from an EMBL/GenBank/DDBJ whole genome shotgun (WGS) entry which is preliminary data.</text>
</comment>
<proteinExistence type="predicted"/>
<protein>
    <submittedName>
        <fullName evidence="2">Uncharacterized protein</fullName>
    </submittedName>
</protein>
<dbReference type="EMBL" id="MSAG01000024">
    <property type="protein sequence ID" value="PUX20336.1"/>
    <property type="molecule type" value="Genomic_DNA"/>
</dbReference>
<accession>A0A2T7B356</accession>
<name>A0A2T7B356_9ENTR</name>
<feature type="compositionally biased region" description="Polar residues" evidence="1">
    <location>
        <begin position="138"/>
        <end position="148"/>
    </location>
</feature>
<organism evidence="2">
    <name type="scientific">Cronobacter turicensis</name>
    <dbReference type="NCBI Taxonomy" id="413502"/>
    <lineage>
        <taxon>Bacteria</taxon>
        <taxon>Pseudomonadati</taxon>
        <taxon>Pseudomonadota</taxon>
        <taxon>Gammaproteobacteria</taxon>
        <taxon>Enterobacterales</taxon>
        <taxon>Enterobacteriaceae</taxon>
        <taxon>Cronobacter</taxon>
    </lineage>
</organism>
<gene>
    <name evidence="2" type="ORF">BS411_14955</name>
</gene>
<feature type="region of interest" description="Disordered" evidence="1">
    <location>
        <begin position="138"/>
        <end position="158"/>
    </location>
</feature>
<evidence type="ECO:0000256" key="1">
    <source>
        <dbReference type="SAM" id="MobiDB-lite"/>
    </source>
</evidence>
<dbReference type="RefSeq" id="WP_075198973.1">
    <property type="nucleotide sequence ID" value="NZ_CP187985.1"/>
</dbReference>
<dbReference type="AlphaFoldDB" id="A0A2T7B356"/>
<dbReference type="OrthoDB" id="6043530at2"/>